<dbReference type="CDD" id="cd00067">
    <property type="entry name" value="GAL4"/>
    <property type="match status" value="1"/>
</dbReference>
<evidence type="ECO:0000256" key="6">
    <source>
        <dbReference type="SAM" id="MobiDB-lite"/>
    </source>
</evidence>
<dbReference type="OrthoDB" id="4222821at2759"/>
<evidence type="ECO:0000313" key="8">
    <source>
        <dbReference type="EMBL" id="OJJ42363.1"/>
    </source>
</evidence>
<dbReference type="Gene3D" id="4.10.240.10">
    <property type="entry name" value="Zn(2)-C6 fungal-type DNA-binding domain"/>
    <property type="match status" value="1"/>
</dbReference>
<keyword evidence="2" id="KW-0238">DNA-binding</keyword>
<feature type="region of interest" description="Disordered" evidence="6">
    <location>
        <begin position="54"/>
        <end position="75"/>
    </location>
</feature>
<proteinExistence type="predicted"/>
<organism evidence="8 9">
    <name type="scientific">Penicilliopsis zonata CBS 506.65</name>
    <dbReference type="NCBI Taxonomy" id="1073090"/>
    <lineage>
        <taxon>Eukaryota</taxon>
        <taxon>Fungi</taxon>
        <taxon>Dikarya</taxon>
        <taxon>Ascomycota</taxon>
        <taxon>Pezizomycotina</taxon>
        <taxon>Eurotiomycetes</taxon>
        <taxon>Eurotiomycetidae</taxon>
        <taxon>Eurotiales</taxon>
        <taxon>Aspergillaceae</taxon>
        <taxon>Penicilliopsis</taxon>
    </lineage>
</organism>
<accession>A0A1L9S5B1</accession>
<keyword evidence="1" id="KW-0805">Transcription regulation</keyword>
<sequence>MSDTNPSLRASCERCRAHKLRCVPSIAGDPTSACQRCAKAKLQGSCKYTQRLKTGRTRLPGGGGDDGQQEAEPRKLRRVERECLTQPPLPGMGTFALHAASSLSPSSSTCPSSFSCSLDCVVPPRPFANSDQGTFADAESMAIDSFPWYETGSDMEQPDLQAFPPLLPDSDDGLNATTGSVVDEYMVSSVLSAEWDRVLLPFAQRGDGLVNDEIGLAMSDTKENMATPQLKDHFNTLTGLLAKMSHYETQISQFSASPPLQDGESHNGHKLDNYPIGDALFLSQRFHQLASAAAQGHNNCNPDGDDQQPVPELGNLQTPLSCDIPTMLLILSCYLMLTRIYSTIFDDLHVALTELAEQVQCAARTHRRDSSLEAFREEANMYRGLRLVQLQPTCVCVDSPSRETATRAHRAVAVLLGSLGLAEAALELPSDIRILAGSKNCGYEEEPLVKEGGTINGTSSNGSGSICKLMNEHFLYGTMQKQARQLQQKIDELKQLLQDLLNVY</sequence>
<keyword evidence="4" id="KW-0539">Nucleus</keyword>
<dbReference type="STRING" id="1073090.A0A1L9S5B1"/>
<dbReference type="AlphaFoldDB" id="A0A1L9S5B1"/>
<dbReference type="InterPro" id="IPR001138">
    <property type="entry name" value="Zn2Cys6_DnaBD"/>
</dbReference>
<evidence type="ECO:0000256" key="4">
    <source>
        <dbReference type="ARBA" id="ARBA00023242"/>
    </source>
</evidence>
<dbReference type="RefSeq" id="XP_022576873.1">
    <property type="nucleotide sequence ID" value="XM_022725254.1"/>
</dbReference>
<dbReference type="VEuPathDB" id="FungiDB:ASPZODRAFT_147350"/>
<evidence type="ECO:0000256" key="3">
    <source>
        <dbReference type="ARBA" id="ARBA00023163"/>
    </source>
</evidence>
<keyword evidence="5" id="KW-0175">Coiled coil</keyword>
<feature type="domain" description="Zn(2)-C6 fungal-type" evidence="7">
    <location>
        <begin position="11"/>
        <end position="48"/>
    </location>
</feature>
<keyword evidence="3" id="KW-0804">Transcription</keyword>
<protein>
    <recommendedName>
        <fullName evidence="7">Zn(2)-C6 fungal-type domain-containing protein</fullName>
    </recommendedName>
</protein>
<dbReference type="Proteomes" id="UP000184188">
    <property type="component" value="Unassembled WGS sequence"/>
</dbReference>
<dbReference type="InterPro" id="IPR036864">
    <property type="entry name" value="Zn2-C6_fun-type_DNA-bd_sf"/>
</dbReference>
<name>A0A1L9S5B1_9EURO</name>
<gene>
    <name evidence="8" type="ORF">ASPZODRAFT_147350</name>
</gene>
<dbReference type="GO" id="GO:0008270">
    <property type="term" value="F:zinc ion binding"/>
    <property type="evidence" value="ECO:0007669"/>
    <property type="project" value="InterPro"/>
</dbReference>
<dbReference type="GeneID" id="34611719"/>
<evidence type="ECO:0000259" key="7">
    <source>
        <dbReference type="PROSITE" id="PS50048"/>
    </source>
</evidence>
<reference evidence="9" key="1">
    <citation type="journal article" date="2017" name="Genome Biol.">
        <title>Comparative genomics reveals high biological diversity and specific adaptations in the industrially and medically important fungal genus Aspergillus.</title>
        <authorList>
            <person name="de Vries R.P."/>
            <person name="Riley R."/>
            <person name="Wiebenga A."/>
            <person name="Aguilar-Osorio G."/>
            <person name="Amillis S."/>
            <person name="Uchima C.A."/>
            <person name="Anderluh G."/>
            <person name="Asadollahi M."/>
            <person name="Askin M."/>
            <person name="Barry K."/>
            <person name="Battaglia E."/>
            <person name="Bayram O."/>
            <person name="Benocci T."/>
            <person name="Braus-Stromeyer S.A."/>
            <person name="Caldana C."/>
            <person name="Canovas D."/>
            <person name="Cerqueira G.C."/>
            <person name="Chen F."/>
            <person name="Chen W."/>
            <person name="Choi C."/>
            <person name="Clum A."/>
            <person name="Dos Santos R.A."/>
            <person name="Damasio A.R."/>
            <person name="Diallinas G."/>
            <person name="Emri T."/>
            <person name="Fekete E."/>
            <person name="Flipphi M."/>
            <person name="Freyberg S."/>
            <person name="Gallo A."/>
            <person name="Gournas C."/>
            <person name="Habgood R."/>
            <person name="Hainaut M."/>
            <person name="Harispe M.L."/>
            <person name="Henrissat B."/>
            <person name="Hilden K.S."/>
            <person name="Hope R."/>
            <person name="Hossain A."/>
            <person name="Karabika E."/>
            <person name="Karaffa L."/>
            <person name="Karanyi Z."/>
            <person name="Krasevec N."/>
            <person name="Kuo A."/>
            <person name="Kusch H."/>
            <person name="LaButti K."/>
            <person name="Lagendijk E.L."/>
            <person name="Lapidus A."/>
            <person name="Levasseur A."/>
            <person name="Lindquist E."/>
            <person name="Lipzen A."/>
            <person name="Logrieco A.F."/>
            <person name="MacCabe A."/>
            <person name="Maekelae M.R."/>
            <person name="Malavazi I."/>
            <person name="Melin P."/>
            <person name="Meyer V."/>
            <person name="Mielnichuk N."/>
            <person name="Miskei M."/>
            <person name="Molnar A.P."/>
            <person name="Mule G."/>
            <person name="Ngan C.Y."/>
            <person name="Orejas M."/>
            <person name="Orosz E."/>
            <person name="Ouedraogo J.P."/>
            <person name="Overkamp K.M."/>
            <person name="Park H.-S."/>
            <person name="Perrone G."/>
            <person name="Piumi F."/>
            <person name="Punt P.J."/>
            <person name="Ram A.F."/>
            <person name="Ramon A."/>
            <person name="Rauscher S."/>
            <person name="Record E."/>
            <person name="Riano-Pachon D.M."/>
            <person name="Robert V."/>
            <person name="Roehrig J."/>
            <person name="Ruller R."/>
            <person name="Salamov A."/>
            <person name="Salih N.S."/>
            <person name="Samson R.A."/>
            <person name="Sandor E."/>
            <person name="Sanguinetti M."/>
            <person name="Schuetze T."/>
            <person name="Sepcic K."/>
            <person name="Shelest E."/>
            <person name="Sherlock G."/>
            <person name="Sophianopoulou V."/>
            <person name="Squina F.M."/>
            <person name="Sun H."/>
            <person name="Susca A."/>
            <person name="Todd R.B."/>
            <person name="Tsang A."/>
            <person name="Unkles S.E."/>
            <person name="van de Wiele N."/>
            <person name="van Rossen-Uffink D."/>
            <person name="Oliveira J.V."/>
            <person name="Vesth T.C."/>
            <person name="Visser J."/>
            <person name="Yu J.-H."/>
            <person name="Zhou M."/>
            <person name="Andersen M.R."/>
            <person name="Archer D.B."/>
            <person name="Baker S.E."/>
            <person name="Benoit I."/>
            <person name="Brakhage A.A."/>
            <person name="Braus G.H."/>
            <person name="Fischer R."/>
            <person name="Frisvad J.C."/>
            <person name="Goldman G.H."/>
            <person name="Houbraken J."/>
            <person name="Oakley B."/>
            <person name="Pocsi I."/>
            <person name="Scazzocchio C."/>
            <person name="Seiboth B."/>
            <person name="vanKuyk P.A."/>
            <person name="Wortman J."/>
            <person name="Dyer P.S."/>
            <person name="Grigoriev I.V."/>
        </authorList>
    </citation>
    <scope>NUCLEOTIDE SEQUENCE [LARGE SCALE GENOMIC DNA]</scope>
    <source>
        <strain evidence="9">CBS 506.65</strain>
    </source>
</reference>
<dbReference type="SUPFAM" id="SSF57701">
    <property type="entry name" value="Zn2/Cys6 DNA-binding domain"/>
    <property type="match status" value="1"/>
</dbReference>
<evidence type="ECO:0000256" key="1">
    <source>
        <dbReference type="ARBA" id="ARBA00023015"/>
    </source>
</evidence>
<evidence type="ECO:0000313" key="9">
    <source>
        <dbReference type="Proteomes" id="UP000184188"/>
    </source>
</evidence>
<keyword evidence="9" id="KW-1185">Reference proteome</keyword>
<dbReference type="GO" id="GO:0000981">
    <property type="term" value="F:DNA-binding transcription factor activity, RNA polymerase II-specific"/>
    <property type="evidence" value="ECO:0007669"/>
    <property type="project" value="InterPro"/>
</dbReference>
<evidence type="ECO:0000256" key="2">
    <source>
        <dbReference type="ARBA" id="ARBA00023125"/>
    </source>
</evidence>
<dbReference type="GO" id="GO:0003677">
    <property type="term" value="F:DNA binding"/>
    <property type="evidence" value="ECO:0007669"/>
    <property type="project" value="UniProtKB-KW"/>
</dbReference>
<dbReference type="PROSITE" id="PS50048">
    <property type="entry name" value="ZN2_CY6_FUNGAL_2"/>
    <property type="match status" value="1"/>
</dbReference>
<feature type="coiled-coil region" evidence="5">
    <location>
        <begin position="476"/>
        <end position="503"/>
    </location>
</feature>
<dbReference type="EMBL" id="KV878360">
    <property type="protein sequence ID" value="OJJ42363.1"/>
    <property type="molecule type" value="Genomic_DNA"/>
</dbReference>
<dbReference type="PROSITE" id="PS00463">
    <property type="entry name" value="ZN2_CY6_FUNGAL_1"/>
    <property type="match status" value="1"/>
</dbReference>
<evidence type="ECO:0000256" key="5">
    <source>
        <dbReference type="SAM" id="Coils"/>
    </source>
</evidence>